<dbReference type="AlphaFoldDB" id="A0A553P806"/>
<feature type="coiled-coil region" evidence="1">
    <location>
        <begin position="34"/>
        <end position="61"/>
    </location>
</feature>
<comment type="caution">
    <text evidence="3">The sequence shown here is derived from an EMBL/GenBank/DDBJ whole genome shotgun (WGS) entry which is preliminary data.</text>
</comment>
<keyword evidence="4" id="KW-1185">Reference proteome</keyword>
<gene>
    <name evidence="3" type="ORF">TCAL_07387</name>
</gene>
<evidence type="ECO:0000313" key="3">
    <source>
        <dbReference type="EMBL" id="TRY73818.1"/>
    </source>
</evidence>
<feature type="region of interest" description="Disordered" evidence="2">
    <location>
        <begin position="898"/>
        <end position="918"/>
    </location>
</feature>
<feature type="coiled-coil region" evidence="1">
    <location>
        <begin position="717"/>
        <end position="744"/>
    </location>
</feature>
<evidence type="ECO:0000256" key="1">
    <source>
        <dbReference type="SAM" id="Coils"/>
    </source>
</evidence>
<dbReference type="EMBL" id="VCGU01000007">
    <property type="protein sequence ID" value="TRY73818.1"/>
    <property type="molecule type" value="Genomic_DNA"/>
</dbReference>
<sequence length="1003" mass="113834">MLRSKTIPLKSIFIAGCAPQRTLTKDCTIGEIPKESLALENMRLKVQINQLNYENQQLREMFRQHPRASRQSGTSLRVFERPIHSDLSCQRKAADLMGIIQSLKRHIRALSTGSNRGEKKALILTGHLRGIRSKLNGYVRQIILLEKLLHERRPFLAMATDKLRLCNRSNKRLRYSFLATSLHLKDLSKQAGMLSGLQHQSVRQTKFNMPQWVQTKHKYSSLLQEVLRSRESLEVIQSKAMSVIHAYQACRVQKEALAQGSSSSSGLESYDYGLNLDGLRDPRAAFSCPRDWEDQVQRSTRLVDYYRGYIHRIKQSLVKLILKQAAKLIKRLESKCEASQLDCEQKVDQLDQSERICRSERLAQVQLFAKWYREGTIRAQSLLLGSNGFGHQAMFLQCRRQMSDILSTLAGNLGGLSESLSSRQPLPCIPQGPVLYGGISGTLDALEQSRSKSCARISKRLSSNNRDLLQKIQTLKSLLVHTRTSTYSQSGNVPSSSCSKQTRLASEVRLMKIVVANMVLRNANLTNEVLVLRRLLSHYELATTQDLMALMNWFVSQLKVPLRQITTMGQLGTLESDLNTKHQYPLKRSVPWNDIQGNHSGRTEAYNKVRDTTRNLFHDEIYGPISSIMAHFQTGIGRNASTQLFHMLKTIKDQVQELKDFSEIYQSQGLDKLESSRQDVKRYLEKLTAKARNIRTKTDVDSIQGRVGIGEVSYNEFEILLHEKEELEMQNRRLVERISKLKYILKEWNKGKHKSLASVFHMFNDQISGLESKVNRIIQSYLSLKRSLANIRGYGDKITDLVIPIQKAIMERKKDLGTDLVSFSLLSYLPKTSHSIQSERFQASSPQSLESALQTLGSYSHQLTRLTADPIAHSSSSLPPSLEEDTSPPLEFGYNGEVEGGGGVRKDEGVSGNLWGTEDQNKGTMNKLELYDDAYDLSTQRNHDWEETFGTANTPDQGPYWVDPAFLDDWTQETGDESYADAPDEPTLEANFANLGTSFKRFF</sequence>
<proteinExistence type="predicted"/>
<evidence type="ECO:0000256" key="2">
    <source>
        <dbReference type="SAM" id="MobiDB-lite"/>
    </source>
</evidence>
<feature type="coiled-coil region" evidence="1">
    <location>
        <begin position="322"/>
        <end position="349"/>
    </location>
</feature>
<keyword evidence="1" id="KW-0175">Coiled coil</keyword>
<evidence type="ECO:0000313" key="4">
    <source>
        <dbReference type="Proteomes" id="UP000318571"/>
    </source>
</evidence>
<protein>
    <submittedName>
        <fullName evidence="3">Uncharacterized protein</fullName>
    </submittedName>
</protein>
<dbReference type="Proteomes" id="UP000318571">
    <property type="component" value="Chromosome 3"/>
</dbReference>
<name>A0A553P806_TIGCA</name>
<organism evidence="3 4">
    <name type="scientific">Tigriopus californicus</name>
    <name type="common">Marine copepod</name>
    <dbReference type="NCBI Taxonomy" id="6832"/>
    <lineage>
        <taxon>Eukaryota</taxon>
        <taxon>Metazoa</taxon>
        <taxon>Ecdysozoa</taxon>
        <taxon>Arthropoda</taxon>
        <taxon>Crustacea</taxon>
        <taxon>Multicrustacea</taxon>
        <taxon>Hexanauplia</taxon>
        <taxon>Copepoda</taxon>
        <taxon>Harpacticoida</taxon>
        <taxon>Harpacticidae</taxon>
        <taxon>Tigriopus</taxon>
    </lineage>
</organism>
<accession>A0A553P806</accession>
<reference evidence="3 4" key="1">
    <citation type="journal article" date="2018" name="Nat. Ecol. Evol.">
        <title>Genomic signatures of mitonuclear coevolution across populations of Tigriopus californicus.</title>
        <authorList>
            <person name="Barreto F.S."/>
            <person name="Watson E.T."/>
            <person name="Lima T.G."/>
            <person name="Willett C.S."/>
            <person name="Edmands S."/>
            <person name="Li W."/>
            <person name="Burton R.S."/>
        </authorList>
    </citation>
    <scope>NUCLEOTIDE SEQUENCE [LARGE SCALE GENOMIC DNA]</scope>
    <source>
        <strain evidence="3 4">San Diego</strain>
    </source>
</reference>